<evidence type="ECO:0000256" key="1">
    <source>
        <dbReference type="ARBA" id="ARBA00022475"/>
    </source>
</evidence>
<keyword evidence="1" id="KW-1003">Cell membrane</keyword>
<keyword evidence="3 5" id="KW-1133">Transmembrane helix</keyword>
<keyword evidence="2 5" id="KW-0812">Transmembrane</keyword>
<reference evidence="6 7" key="1">
    <citation type="submission" date="2021-08" db="EMBL/GenBank/DDBJ databases">
        <authorList>
            <person name="Peeters C."/>
        </authorList>
    </citation>
    <scope>NUCLEOTIDE SEQUENCE [LARGE SCALE GENOMIC DNA]</scope>
    <source>
        <strain evidence="6 7">LMG 32289</strain>
    </source>
</reference>
<gene>
    <name evidence="6" type="ORF">LMG32289_01478</name>
</gene>
<evidence type="ECO:0000313" key="6">
    <source>
        <dbReference type="EMBL" id="CAG9167734.1"/>
    </source>
</evidence>
<organism evidence="6 7">
    <name type="scientific">Cupriavidus pampae</name>
    <dbReference type="NCBI Taxonomy" id="659251"/>
    <lineage>
        <taxon>Bacteria</taxon>
        <taxon>Pseudomonadati</taxon>
        <taxon>Pseudomonadota</taxon>
        <taxon>Betaproteobacteria</taxon>
        <taxon>Burkholderiales</taxon>
        <taxon>Burkholderiaceae</taxon>
        <taxon>Cupriavidus</taxon>
    </lineage>
</organism>
<keyword evidence="4 5" id="KW-0472">Membrane</keyword>
<evidence type="ECO:0000256" key="3">
    <source>
        <dbReference type="ARBA" id="ARBA00022989"/>
    </source>
</evidence>
<evidence type="ECO:0008006" key="8">
    <source>
        <dbReference type="Google" id="ProtNLM"/>
    </source>
</evidence>
<proteinExistence type="predicted"/>
<evidence type="ECO:0000256" key="5">
    <source>
        <dbReference type="SAM" id="Phobius"/>
    </source>
</evidence>
<dbReference type="Pfam" id="PF07869">
    <property type="entry name" value="DUF1656"/>
    <property type="match status" value="1"/>
</dbReference>
<feature type="transmembrane region" description="Helical" evidence="5">
    <location>
        <begin position="51"/>
        <end position="68"/>
    </location>
</feature>
<accession>A0ABM8WK41</accession>
<evidence type="ECO:0000256" key="4">
    <source>
        <dbReference type="ARBA" id="ARBA00023136"/>
    </source>
</evidence>
<dbReference type="EMBL" id="CAJZAG010000002">
    <property type="protein sequence ID" value="CAG9167734.1"/>
    <property type="molecule type" value="Genomic_DNA"/>
</dbReference>
<keyword evidence="7" id="KW-1185">Reference proteome</keyword>
<dbReference type="Proteomes" id="UP000706525">
    <property type="component" value="Unassembled WGS sequence"/>
</dbReference>
<comment type="caution">
    <text evidence="6">The sequence shown here is derived from an EMBL/GenBank/DDBJ whole genome shotgun (WGS) entry which is preliminary data.</text>
</comment>
<name>A0ABM8WK41_9BURK</name>
<dbReference type="RefSeq" id="WP_223983939.1">
    <property type="nucleotide sequence ID" value="NZ_CAJZAG010000002.1"/>
</dbReference>
<sequence length="70" mass="8034">MNPGEINVYGVFVPVLLLWMLIAFAVMSVLRAVFVRVGFYRLVWHRSLFNLALYVIILGGVVYFAPLFQL</sequence>
<protein>
    <recommendedName>
        <fullName evidence="8">DUF1656 domain-containing protein</fullName>
    </recommendedName>
</protein>
<feature type="transmembrane region" description="Helical" evidence="5">
    <location>
        <begin position="6"/>
        <end position="30"/>
    </location>
</feature>
<evidence type="ECO:0000256" key="2">
    <source>
        <dbReference type="ARBA" id="ARBA00022692"/>
    </source>
</evidence>
<evidence type="ECO:0000313" key="7">
    <source>
        <dbReference type="Proteomes" id="UP000706525"/>
    </source>
</evidence>
<dbReference type="InterPro" id="IPR012451">
    <property type="entry name" value="DUF1656"/>
</dbReference>